<dbReference type="AlphaFoldDB" id="A0A8H3LLC6"/>
<proteinExistence type="predicted"/>
<dbReference type="Proteomes" id="UP000615446">
    <property type="component" value="Unassembled WGS sequence"/>
</dbReference>
<organism evidence="1 2">
    <name type="scientific">Rhizophagus clarus</name>
    <dbReference type="NCBI Taxonomy" id="94130"/>
    <lineage>
        <taxon>Eukaryota</taxon>
        <taxon>Fungi</taxon>
        <taxon>Fungi incertae sedis</taxon>
        <taxon>Mucoromycota</taxon>
        <taxon>Glomeromycotina</taxon>
        <taxon>Glomeromycetes</taxon>
        <taxon>Glomerales</taxon>
        <taxon>Glomeraceae</taxon>
        <taxon>Rhizophagus</taxon>
    </lineage>
</organism>
<name>A0A8H3LLC6_9GLOM</name>
<accession>A0A8H3LLC6</accession>
<dbReference type="EMBL" id="BLAL01000196">
    <property type="protein sequence ID" value="GES90758.1"/>
    <property type="molecule type" value="Genomic_DNA"/>
</dbReference>
<sequence length="147" mass="17322">MQKYWILLVTLCFAILVTSWIIYAYKEERSKAEERKSPYNYKSVYCFLVSYLKNAVTLFLQGRIRGRLPGSWKILNFTYLIQRISIAMGVTRCQQFGDTLERNDKTIDLDFTHKGSNVFEYKYALRKQVKPGDAHKVEKNKGNNNKF</sequence>
<evidence type="ECO:0000313" key="1">
    <source>
        <dbReference type="EMBL" id="GES90758.1"/>
    </source>
</evidence>
<comment type="caution">
    <text evidence="1">The sequence shown here is derived from an EMBL/GenBank/DDBJ whole genome shotgun (WGS) entry which is preliminary data.</text>
</comment>
<evidence type="ECO:0000313" key="2">
    <source>
        <dbReference type="Proteomes" id="UP000615446"/>
    </source>
</evidence>
<gene>
    <name evidence="1" type="ORF">RCL2_001758800</name>
</gene>
<protein>
    <submittedName>
        <fullName evidence="1">Uncharacterized protein</fullName>
    </submittedName>
</protein>
<reference evidence="1" key="1">
    <citation type="submission" date="2019-10" db="EMBL/GenBank/DDBJ databases">
        <title>Conservation and host-specific expression of non-tandemly repeated heterogenous ribosome RNA gene in arbuscular mycorrhizal fungi.</title>
        <authorList>
            <person name="Maeda T."/>
            <person name="Kobayashi Y."/>
            <person name="Nakagawa T."/>
            <person name="Ezawa T."/>
            <person name="Yamaguchi K."/>
            <person name="Bino T."/>
            <person name="Nishimoto Y."/>
            <person name="Shigenobu S."/>
            <person name="Kawaguchi M."/>
        </authorList>
    </citation>
    <scope>NUCLEOTIDE SEQUENCE</scope>
    <source>
        <strain evidence="1">HR1</strain>
    </source>
</reference>